<dbReference type="OrthoDB" id="2194416at2759"/>
<keyword evidence="2" id="KW-0695">RNA-directed DNA polymerase</keyword>
<sequence>MGRIKKVTSENIKSEKIKALNTLKNSAGEIKTCDIEVEMIFERLIPQQTFHNTNNQAIVARLVQSAWFSPYPRFLVPMPLRVDQPTALKNPNIDAILKGNRLIVLHKILDSVAAVEQEWLRSVILAPANLRYYNEKFSRTIDLDVFKKLTQNEAERKTRQEENGERRRIASCLTKPCTLTDTTVYISLRDKFLSKIKEISEKEIGKEVVRTRKHPNKLFDSKYTDSYLPMTITAVCYDEATREEKPRSASKENIETEKALTSETKSLKKIMREFNLNLSSVTDLFEALMEEIPKRGSYGYLTVLNEHVVSRDEIVSFWSIMWNKDDGSGTPQADWFYCGLTYLIPKGIPQRGSDYRPITCMSNLYKLTTKCVTKVVQIEVERRGWLSENQLGAVRGVQGAKEQALLNIAINKEYGNNLKTTWIDVKKAYDSIDHAYLTQCIENLNLPDWIKIERGDLQGDSLSPLLFVLLTVQTDAESHSTNHLLFIDDLKLLAKDSSTLSAMTGEAKEFLEVIGLEINKEKSATNDTCCEDTATLLEGVSVYKYLGIIEDSRGIPTRSSFEEVQSKLISRVERLCHTRLNAKNLSFAINQHAISLINYHIGVLRLEPADFSKLDDAVRAVLVKNKIHLRPGCKERLYLPRTELGRGLHSVELRSEHMLLLILDCLEKSKEISTRRAAILKVVNNNKTHLGLIKGFLKVKYRLVEEVTKKSLEEAQLAKLYNEIEKRKLHSNVSDSSRWLKRGNIRPRNKAVFCYIQDRNVFWRTDGMYHLATRCEKMLGHDCTRRHNEVVRCLHLLLLNRYKFKSSKRIRSHSVQEILDKEYAEIRVDTRIKTDVKIRNNRPEIFILDKKKNKITLIEVGITSQDSLQIVESEKLRKYDLLANELGLIYKCSVEIIPYVMTWDRIVTKYHKSHFKRLEIPMNV</sequence>
<comment type="caution">
    <text evidence="2">The sequence shown here is derived from an EMBL/GenBank/DDBJ whole genome shotgun (WGS) entry which is preliminary data.</text>
</comment>
<dbReference type="AlphaFoldDB" id="A0A4Q9LSJ3"/>
<dbReference type="PANTHER" id="PTHR35450">
    <property type="entry name" value="REVERSE TRANSCRIPTASE DOMAIN-CONTAINING PROTEIN"/>
    <property type="match status" value="1"/>
</dbReference>
<dbReference type="PROSITE" id="PS50878">
    <property type="entry name" value="RT_POL"/>
    <property type="match status" value="1"/>
</dbReference>
<organism evidence="2 3">
    <name type="scientific">Hamiltosporidium tvaerminnensis</name>
    <dbReference type="NCBI Taxonomy" id="1176355"/>
    <lineage>
        <taxon>Eukaryota</taxon>
        <taxon>Fungi</taxon>
        <taxon>Fungi incertae sedis</taxon>
        <taxon>Microsporidia</taxon>
        <taxon>Dubosqiidae</taxon>
        <taxon>Hamiltosporidium</taxon>
    </lineage>
</organism>
<reference evidence="2 3" key="1">
    <citation type="submission" date="2017-12" db="EMBL/GenBank/DDBJ databases">
        <authorList>
            <person name="Pombert J.-F."/>
            <person name="Haag K.L."/>
            <person name="Ebert D."/>
        </authorList>
    </citation>
    <scope>NUCLEOTIDE SEQUENCE [LARGE SCALE GENOMIC DNA]</scope>
    <source>
        <strain evidence="2">IL-G-3</strain>
    </source>
</reference>
<feature type="domain" description="Reverse transcriptase" evidence="1">
    <location>
        <begin position="325"/>
        <end position="542"/>
    </location>
</feature>
<dbReference type="VEuPathDB" id="MicrosporidiaDB:CWI38_1604p0010"/>
<evidence type="ECO:0000313" key="2">
    <source>
        <dbReference type="EMBL" id="TBU10691.1"/>
    </source>
</evidence>
<dbReference type="GO" id="GO:0003964">
    <property type="term" value="F:RNA-directed DNA polymerase activity"/>
    <property type="evidence" value="ECO:0007669"/>
    <property type="project" value="UniProtKB-KW"/>
</dbReference>
<gene>
    <name evidence="2" type="ORF">CWI38_1604p0010</name>
</gene>
<dbReference type="EMBL" id="PITK01001604">
    <property type="protein sequence ID" value="TBU10691.1"/>
    <property type="molecule type" value="Genomic_DNA"/>
</dbReference>
<dbReference type="InterPro" id="IPR000477">
    <property type="entry name" value="RT_dom"/>
</dbReference>
<evidence type="ECO:0000259" key="1">
    <source>
        <dbReference type="PROSITE" id="PS50878"/>
    </source>
</evidence>
<dbReference type="PANTHER" id="PTHR35450:SF2">
    <property type="entry name" value="REVERSE TRANSCRIPTASE DOMAIN-CONTAINING PROTEIN"/>
    <property type="match status" value="1"/>
</dbReference>
<evidence type="ECO:0000313" key="3">
    <source>
        <dbReference type="Proteomes" id="UP000292282"/>
    </source>
</evidence>
<protein>
    <submittedName>
        <fullName evidence="2">Reverse transcriptase</fullName>
    </submittedName>
</protein>
<keyword evidence="2" id="KW-0808">Transferase</keyword>
<dbReference type="CDD" id="cd01650">
    <property type="entry name" value="RT_nLTR_like"/>
    <property type="match status" value="1"/>
</dbReference>
<proteinExistence type="predicted"/>
<dbReference type="Pfam" id="PF00078">
    <property type="entry name" value="RVT_1"/>
    <property type="match status" value="1"/>
</dbReference>
<keyword evidence="3" id="KW-1185">Reference proteome</keyword>
<keyword evidence="2" id="KW-0548">Nucleotidyltransferase</keyword>
<name>A0A4Q9LSJ3_9MICR</name>
<feature type="non-terminal residue" evidence="2">
    <location>
        <position position="924"/>
    </location>
</feature>
<dbReference type="Proteomes" id="UP000292282">
    <property type="component" value="Unassembled WGS sequence"/>
</dbReference>
<accession>A0A4Q9LSJ3</accession>